<dbReference type="CDD" id="cd02022">
    <property type="entry name" value="DPCK"/>
    <property type="match status" value="1"/>
</dbReference>
<dbReference type="AlphaFoldDB" id="A0A1Q8YKC9"/>
<dbReference type="Proteomes" id="UP000185911">
    <property type="component" value="Unassembled WGS sequence"/>
</dbReference>
<comment type="subcellular location">
    <subcellularLocation>
        <location evidence="5">Cytoplasm</location>
    </subcellularLocation>
</comment>
<name>A0A1Q8YKC9_9BURK</name>
<dbReference type="GO" id="GO:0005737">
    <property type="term" value="C:cytoplasm"/>
    <property type="evidence" value="ECO:0007669"/>
    <property type="project" value="UniProtKB-SubCell"/>
</dbReference>
<evidence type="ECO:0000256" key="1">
    <source>
        <dbReference type="ARBA" id="ARBA00009018"/>
    </source>
</evidence>
<sequence length="214" mass="22684">MAGVLRLGLTGGIGSGKSTVAAFLADLGAAVMDADAIARSVTAPGGPAIPLIRDTFGDEMITVEGALNRDRMRSLAFADASARKRLEAIIHPLVGQETWRQADAATAAGHRCLVFDVPLLVESAHWRARVDAVLVVDCTVPTQIQRVMARSQLDASAVQAIIAAQSPRLRRLQAADAVVFNDSMSLQVLRAEVDKLAARFGLSLTANPDRLHQA</sequence>
<evidence type="ECO:0000256" key="6">
    <source>
        <dbReference type="NCBIfam" id="TIGR00152"/>
    </source>
</evidence>
<accession>A0A1Q8YKC9</accession>
<dbReference type="NCBIfam" id="TIGR00152">
    <property type="entry name" value="dephospho-CoA kinase"/>
    <property type="match status" value="1"/>
</dbReference>
<dbReference type="RefSeq" id="WP_075584759.1">
    <property type="nucleotide sequence ID" value="NZ_MSYM01000001.1"/>
</dbReference>
<dbReference type="PANTHER" id="PTHR10695">
    <property type="entry name" value="DEPHOSPHO-COA KINASE-RELATED"/>
    <property type="match status" value="1"/>
</dbReference>
<comment type="caution">
    <text evidence="7">The sequence shown here is derived from an EMBL/GenBank/DDBJ whole genome shotgun (WGS) entry which is preliminary data.</text>
</comment>
<dbReference type="SUPFAM" id="SSF52540">
    <property type="entry name" value="P-loop containing nucleoside triphosphate hydrolases"/>
    <property type="match status" value="1"/>
</dbReference>
<comment type="pathway">
    <text evidence="5">Cofactor biosynthesis; coenzyme A biosynthesis; CoA from (R)-pantothenate: step 5/5.</text>
</comment>
<evidence type="ECO:0000256" key="2">
    <source>
        <dbReference type="ARBA" id="ARBA00022741"/>
    </source>
</evidence>
<dbReference type="EC" id="2.7.1.24" evidence="5 6"/>
<evidence type="ECO:0000256" key="4">
    <source>
        <dbReference type="ARBA" id="ARBA00022993"/>
    </source>
</evidence>
<dbReference type="GO" id="GO:0005524">
    <property type="term" value="F:ATP binding"/>
    <property type="evidence" value="ECO:0007669"/>
    <property type="project" value="UniProtKB-UniRule"/>
</dbReference>
<comment type="catalytic activity">
    <reaction evidence="5">
        <text>3'-dephospho-CoA + ATP = ADP + CoA + H(+)</text>
        <dbReference type="Rhea" id="RHEA:18245"/>
        <dbReference type="ChEBI" id="CHEBI:15378"/>
        <dbReference type="ChEBI" id="CHEBI:30616"/>
        <dbReference type="ChEBI" id="CHEBI:57287"/>
        <dbReference type="ChEBI" id="CHEBI:57328"/>
        <dbReference type="ChEBI" id="CHEBI:456216"/>
        <dbReference type="EC" id="2.7.1.24"/>
    </reaction>
</comment>
<gene>
    <name evidence="5 7" type="primary">coaE</name>
    <name evidence="7" type="ORF">BLL52_0078</name>
</gene>
<keyword evidence="5 7" id="KW-0808">Transferase</keyword>
<reference evidence="7 8" key="1">
    <citation type="submission" date="2017-01" db="EMBL/GenBank/DDBJ databases">
        <title>Genome sequence of Rhodoferax antarcticus ANT.BR, a psychrophilic purple nonsulfur bacterium from an Antarctic microbial mat.</title>
        <authorList>
            <person name="Baker J."/>
            <person name="Riester C."/>
            <person name="Skinner B."/>
            <person name="Newell A."/>
            <person name="Swingley W."/>
            <person name="Madigan M."/>
            <person name="Jung D."/>
            <person name="Asao M."/>
            <person name="Chen M."/>
            <person name="Loughlin P."/>
            <person name="Pan H."/>
            <person name="Lin S."/>
            <person name="Li N."/>
            <person name="Shaw J."/>
            <person name="Prado M."/>
            <person name="Sherman C."/>
            <person name="Li X."/>
            <person name="Tang J."/>
            <person name="Blankenship R."/>
            <person name="Zhao T."/>
            <person name="Touchman J."/>
            <person name="Sattley M."/>
        </authorList>
    </citation>
    <scope>NUCLEOTIDE SEQUENCE [LARGE SCALE GENOMIC DNA]</scope>
    <source>
        <strain evidence="7 8">ANT.BR</strain>
    </source>
</reference>
<evidence type="ECO:0000256" key="3">
    <source>
        <dbReference type="ARBA" id="ARBA00022840"/>
    </source>
</evidence>
<dbReference type="GO" id="GO:0004140">
    <property type="term" value="F:dephospho-CoA kinase activity"/>
    <property type="evidence" value="ECO:0007669"/>
    <property type="project" value="UniProtKB-UniRule"/>
</dbReference>
<keyword evidence="8" id="KW-1185">Reference proteome</keyword>
<keyword evidence="2 5" id="KW-0547">Nucleotide-binding</keyword>
<proteinExistence type="inferred from homology"/>
<protein>
    <recommendedName>
        <fullName evidence="5 6">Dephospho-CoA kinase</fullName>
        <ecNumber evidence="5 6">2.7.1.24</ecNumber>
    </recommendedName>
    <alternativeName>
        <fullName evidence="5">Dephosphocoenzyme A kinase</fullName>
    </alternativeName>
</protein>
<comment type="function">
    <text evidence="5">Catalyzes the phosphorylation of the 3'-hydroxyl group of dephosphocoenzyme A to form coenzyme A.</text>
</comment>
<feature type="binding site" evidence="5">
    <location>
        <begin position="14"/>
        <end position="19"/>
    </location>
    <ligand>
        <name>ATP</name>
        <dbReference type="ChEBI" id="CHEBI:30616"/>
    </ligand>
</feature>
<dbReference type="Gene3D" id="3.40.50.300">
    <property type="entry name" value="P-loop containing nucleotide triphosphate hydrolases"/>
    <property type="match status" value="1"/>
</dbReference>
<evidence type="ECO:0000256" key="5">
    <source>
        <dbReference type="HAMAP-Rule" id="MF_00376"/>
    </source>
</evidence>
<dbReference type="STRING" id="81479.RA876_14505"/>
<dbReference type="EMBL" id="MSYM01000001">
    <property type="protein sequence ID" value="OLP08472.1"/>
    <property type="molecule type" value="Genomic_DNA"/>
</dbReference>
<dbReference type="HAMAP" id="MF_00376">
    <property type="entry name" value="Dephospho_CoA_kinase"/>
    <property type="match status" value="1"/>
</dbReference>
<dbReference type="GO" id="GO:0015937">
    <property type="term" value="P:coenzyme A biosynthetic process"/>
    <property type="evidence" value="ECO:0007669"/>
    <property type="project" value="UniProtKB-UniRule"/>
</dbReference>
<dbReference type="InterPro" id="IPR027417">
    <property type="entry name" value="P-loop_NTPase"/>
</dbReference>
<evidence type="ECO:0000313" key="8">
    <source>
        <dbReference type="Proteomes" id="UP000185911"/>
    </source>
</evidence>
<dbReference type="UniPathway" id="UPA00241">
    <property type="reaction ID" value="UER00356"/>
</dbReference>
<evidence type="ECO:0000313" key="7">
    <source>
        <dbReference type="EMBL" id="OLP08472.1"/>
    </source>
</evidence>
<keyword evidence="3 5" id="KW-0067">ATP-binding</keyword>
<comment type="similarity">
    <text evidence="1 5">Belongs to the CoaE family.</text>
</comment>
<keyword evidence="4 5" id="KW-0173">Coenzyme A biosynthesis</keyword>
<dbReference type="PROSITE" id="PS51219">
    <property type="entry name" value="DPCK"/>
    <property type="match status" value="1"/>
</dbReference>
<organism evidence="7 8">
    <name type="scientific">Rhodoferax antarcticus ANT.BR</name>
    <dbReference type="NCBI Taxonomy" id="1111071"/>
    <lineage>
        <taxon>Bacteria</taxon>
        <taxon>Pseudomonadati</taxon>
        <taxon>Pseudomonadota</taxon>
        <taxon>Betaproteobacteria</taxon>
        <taxon>Burkholderiales</taxon>
        <taxon>Comamonadaceae</taxon>
        <taxon>Rhodoferax</taxon>
    </lineage>
</organism>
<dbReference type="PANTHER" id="PTHR10695:SF46">
    <property type="entry name" value="BIFUNCTIONAL COENZYME A SYNTHASE-RELATED"/>
    <property type="match status" value="1"/>
</dbReference>
<keyword evidence="5" id="KW-0963">Cytoplasm</keyword>
<dbReference type="Pfam" id="PF01121">
    <property type="entry name" value="CoaE"/>
    <property type="match status" value="1"/>
</dbReference>
<dbReference type="InterPro" id="IPR001977">
    <property type="entry name" value="Depp_CoAkinase"/>
</dbReference>
<keyword evidence="5 7" id="KW-0418">Kinase</keyword>